<accession>A0A9Q1C9W1</accession>
<keyword evidence="3" id="KW-1185">Reference proteome</keyword>
<evidence type="ECO:0000256" key="1">
    <source>
        <dbReference type="SAM" id="MobiDB-lite"/>
    </source>
</evidence>
<proteinExistence type="predicted"/>
<dbReference type="EMBL" id="JAIZAY010000006">
    <property type="protein sequence ID" value="KAJ8040853.1"/>
    <property type="molecule type" value="Genomic_DNA"/>
</dbReference>
<feature type="compositionally biased region" description="Polar residues" evidence="1">
    <location>
        <begin position="190"/>
        <end position="205"/>
    </location>
</feature>
<organism evidence="2 3">
    <name type="scientific">Holothuria leucospilota</name>
    <name type="common">Black long sea cucumber</name>
    <name type="synonym">Mertensiothuria leucospilota</name>
    <dbReference type="NCBI Taxonomy" id="206669"/>
    <lineage>
        <taxon>Eukaryota</taxon>
        <taxon>Metazoa</taxon>
        <taxon>Echinodermata</taxon>
        <taxon>Eleutherozoa</taxon>
        <taxon>Echinozoa</taxon>
        <taxon>Holothuroidea</taxon>
        <taxon>Aspidochirotacea</taxon>
        <taxon>Aspidochirotida</taxon>
        <taxon>Holothuriidae</taxon>
        <taxon>Holothuria</taxon>
    </lineage>
</organism>
<feature type="region of interest" description="Disordered" evidence="1">
    <location>
        <begin position="188"/>
        <end position="234"/>
    </location>
</feature>
<gene>
    <name evidence="2" type="ORF">HOLleu_15272</name>
</gene>
<sequence>MVNIFYWLLVSTEPTIDETVESKPCSSLHQELKEQLDLTSETELEPGTREVLSDDLGNLVSHRPQSLRESFSKVEAFLHKETENKNLAQELDMKALPMNWIEDDILYTKVSVSALCSQGVSKQRSHSKYATEATPPRIVSVSSKLASIVRTSKQELEQKERIDAATVDKKVEENATENCQRQKSFEITDSKSQFANNKASLQDPQVMTDERPVPASSVNSPKVKRETKQPSKRKSFLDDQLNDFLFLTGVTSGYEKSFKKVKNEWKNDKDRDETKDQEQNTKHDIANQADTTPSKEEVKPFVAEEKEIIQGDEPQVKKKKKNKSKTVIIKIPGELFKHIV</sequence>
<dbReference type="Proteomes" id="UP001152320">
    <property type="component" value="Chromosome 6"/>
</dbReference>
<evidence type="ECO:0000313" key="3">
    <source>
        <dbReference type="Proteomes" id="UP001152320"/>
    </source>
</evidence>
<reference evidence="2" key="1">
    <citation type="submission" date="2021-10" db="EMBL/GenBank/DDBJ databases">
        <title>Tropical sea cucumber genome reveals ecological adaptation and Cuvierian tubules defense mechanism.</title>
        <authorList>
            <person name="Chen T."/>
        </authorList>
    </citation>
    <scope>NUCLEOTIDE SEQUENCE</scope>
    <source>
        <strain evidence="2">Nanhai2018</strain>
        <tissue evidence="2">Muscle</tissue>
    </source>
</reference>
<protein>
    <submittedName>
        <fullName evidence="2">Uncharacterized protein</fullName>
    </submittedName>
</protein>
<evidence type="ECO:0000313" key="2">
    <source>
        <dbReference type="EMBL" id="KAJ8040853.1"/>
    </source>
</evidence>
<feature type="region of interest" description="Disordered" evidence="1">
    <location>
        <begin position="261"/>
        <end position="301"/>
    </location>
</feature>
<dbReference type="AlphaFoldDB" id="A0A9Q1C9W1"/>
<name>A0A9Q1C9W1_HOLLE</name>
<feature type="compositionally biased region" description="Basic and acidic residues" evidence="1">
    <location>
        <begin position="261"/>
        <end position="285"/>
    </location>
</feature>
<comment type="caution">
    <text evidence="2">The sequence shown here is derived from an EMBL/GenBank/DDBJ whole genome shotgun (WGS) entry which is preliminary data.</text>
</comment>